<evidence type="ECO:0000313" key="1">
    <source>
        <dbReference type="EMBL" id="EEG31583.1"/>
    </source>
</evidence>
<dbReference type="STRING" id="537013.CLOSTMETH_00797"/>
<evidence type="ECO:0000313" key="2">
    <source>
        <dbReference type="Proteomes" id="UP000003340"/>
    </source>
</evidence>
<protein>
    <submittedName>
        <fullName evidence="1">Uncharacterized protein</fullName>
    </submittedName>
</protein>
<dbReference type="Proteomes" id="UP000003340">
    <property type="component" value="Unassembled WGS sequence"/>
</dbReference>
<accession>C0EAE3</accession>
<dbReference type="InterPro" id="IPR038690">
    <property type="entry name" value="NusG_2_sf"/>
</dbReference>
<sequence length="120" mass="13588">MKKKWPFIVVGVLLLFGMIGSFLVQRHPDTNLVEIVQDGQVLHRLDLTQTENQTIEVEYDGRVNTVEIKNHQIHMLEAECPDKTCVNMGWLNSAAPIVCLPNHLVIQFTDIPENIDAAVQ</sequence>
<organism evidence="1 2">
    <name type="scientific">[Clostridium] methylpentosum DSM 5476</name>
    <dbReference type="NCBI Taxonomy" id="537013"/>
    <lineage>
        <taxon>Bacteria</taxon>
        <taxon>Bacillati</taxon>
        <taxon>Bacillota</taxon>
        <taxon>Clostridia</taxon>
        <taxon>Eubacteriales</taxon>
        <taxon>Oscillospiraceae</taxon>
        <taxon>Oscillospiraceae incertae sedis</taxon>
    </lineage>
</organism>
<gene>
    <name evidence="1" type="ORF">CLOSTMETH_00797</name>
</gene>
<name>C0EAE3_9FIRM</name>
<reference evidence="1 2" key="2">
    <citation type="submission" date="2009-02" db="EMBL/GenBank/DDBJ databases">
        <title>Draft genome sequence of Clostridium methylpentosum (DSM 5476).</title>
        <authorList>
            <person name="Sudarsanam P."/>
            <person name="Ley R."/>
            <person name="Guruge J."/>
            <person name="Turnbaugh P.J."/>
            <person name="Mahowald M."/>
            <person name="Liep D."/>
            <person name="Gordon J."/>
        </authorList>
    </citation>
    <scope>NUCLEOTIDE SEQUENCE [LARGE SCALE GENOMIC DNA]</scope>
    <source>
        <strain evidence="1 2">DSM 5476</strain>
    </source>
</reference>
<reference evidence="1 2" key="1">
    <citation type="submission" date="2009-01" db="EMBL/GenBank/DDBJ databases">
        <authorList>
            <person name="Fulton L."/>
            <person name="Clifton S."/>
            <person name="Fulton B."/>
            <person name="Xu J."/>
            <person name="Minx P."/>
            <person name="Pepin K.H."/>
            <person name="Johnson M."/>
            <person name="Bhonagiri V."/>
            <person name="Nash W.E."/>
            <person name="Mardis E.R."/>
            <person name="Wilson R.K."/>
        </authorList>
    </citation>
    <scope>NUCLEOTIDE SEQUENCE [LARGE SCALE GENOMIC DNA]</scope>
    <source>
        <strain evidence="1 2">DSM 5476</strain>
    </source>
</reference>
<dbReference type="Gene3D" id="2.60.320.10">
    <property type="entry name" value="N-utilization substance G protein NusG, insert domain"/>
    <property type="match status" value="1"/>
</dbReference>
<dbReference type="AlphaFoldDB" id="C0EAE3"/>
<dbReference type="Pfam" id="PF07009">
    <property type="entry name" value="NusG_II"/>
    <property type="match status" value="1"/>
</dbReference>
<comment type="caution">
    <text evidence="1">The sequence shown here is derived from an EMBL/GenBank/DDBJ whole genome shotgun (WGS) entry which is preliminary data.</text>
</comment>
<dbReference type="HOGENOM" id="CLU_130936_2_1_9"/>
<keyword evidence="2" id="KW-1185">Reference proteome</keyword>
<dbReference type="CDD" id="cd09846">
    <property type="entry name" value="DUF1312"/>
    <property type="match status" value="1"/>
</dbReference>
<dbReference type="EMBL" id="ACEC01000031">
    <property type="protein sequence ID" value="EEG31583.1"/>
    <property type="molecule type" value="Genomic_DNA"/>
</dbReference>
<dbReference type="eggNOG" id="COG5341">
    <property type="taxonomic scope" value="Bacteria"/>
</dbReference>
<proteinExistence type="predicted"/>